<sequence>MDQFEYDGFGLPDSVSPWTSLAGPQPDRRSLLQDQNRNSQGWTAIPRDMSNCLPRMSRDHSSPRSASESSSDQKENRPVTRLAYPCYRVPVPNPYPYKF</sequence>
<evidence type="ECO:0000313" key="3">
    <source>
        <dbReference type="Proteomes" id="UP000054217"/>
    </source>
</evidence>
<dbReference type="HOGENOM" id="CLU_2321328_0_0_1"/>
<proteinExistence type="predicted"/>
<reference evidence="3" key="2">
    <citation type="submission" date="2015-01" db="EMBL/GenBank/DDBJ databases">
        <title>Evolutionary Origins and Diversification of the Mycorrhizal Mutualists.</title>
        <authorList>
            <consortium name="DOE Joint Genome Institute"/>
            <consortium name="Mycorrhizal Genomics Consortium"/>
            <person name="Kohler A."/>
            <person name="Kuo A."/>
            <person name="Nagy L.G."/>
            <person name="Floudas D."/>
            <person name="Copeland A."/>
            <person name="Barry K.W."/>
            <person name="Cichocki N."/>
            <person name="Veneault-Fourrey C."/>
            <person name="LaButti K."/>
            <person name="Lindquist E.A."/>
            <person name="Lipzen A."/>
            <person name="Lundell T."/>
            <person name="Morin E."/>
            <person name="Murat C."/>
            <person name="Riley R."/>
            <person name="Ohm R."/>
            <person name="Sun H."/>
            <person name="Tunlid A."/>
            <person name="Henrissat B."/>
            <person name="Grigoriev I.V."/>
            <person name="Hibbett D.S."/>
            <person name="Martin F."/>
        </authorList>
    </citation>
    <scope>NUCLEOTIDE SEQUENCE [LARGE SCALE GENOMIC DNA]</scope>
    <source>
        <strain evidence="3">Marx 270</strain>
    </source>
</reference>
<organism evidence="2 3">
    <name type="scientific">Pisolithus tinctorius Marx 270</name>
    <dbReference type="NCBI Taxonomy" id="870435"/>
    <lineage>
        <taxon>Eukaryota</taxon>
        <taxon>Fungi</taxon>
        <taxon>Dikarya</taxon>
        <taxon>Basidiomycota</taxon>
        <taxon>Agaricomycotina</taxon>
        <taxon>Agaricomycetes</taxon>
        <taxon>Agaricomycetidae</taxon>
        <taxon>Boletales</taxon>
        <taxon>Sclerodermatineae</taxon>
        <taxon>Pisolithaceae</taxon>
        <taxon>Pisolithus</taxon>
    </lineage>
</organism>
<dbReference type="InParanoid" id="A0A0C3KLR9"/>
<evidence type="ECO:0000256" key="1">
    <source>
        <dbReference type="SAM" id="MobiDB-lite"/>
    </source>
</evidence>
<accession>A0A0C3KLR9</accession>
<keyword evidence="3" id="KW-1185">Reference proteome</keyword>
<dbReference type="Proteomes" id="UP000054217">
    <property type="component" value="Unassembled WGS sequence"/>
</dbReference>
<name>A0A0C3KLR9_PISTI</name>
<evidence type="ECO:0000313" key="2">
    <source>
        <dbReference type="EMBL" id="KIO10552.1"/>
    </source>
</evidence>
<dbReference type="EMBL" id="KN831952">
    <property type="protein sequence ID" value="KIO10552.1"/>
    <property type="molecule type" value="Genomic_DNA"/>
</dbReference>
<reference evidence="2 3" key="1">
    <citation type="submission" date="2014-04" db="EMBL/GenBank/DDBJ databases">
        <authorList>
            <consortium name="DOE Joint Genome Institute"/>
            <person name="Kuo A."/>
            <person name="Kohler A."/>
            <person name="Costa M.D."/>
            <person name="Nagy L.G."/>
            <person name="Floudas D."/>
            <person name="Copeland A."/>
            <person name="Barry K.W."/>
            <person name="Cichocki N."/>
            <person name="Veneault-Fourrey C."/>
            <person name="LaButti K."/>
            <person name="Lindquist E.A."/>
            <person name="Lipzen A."/>
            <person name="Lundell T."/>
            <person name="Morin E."/>
            <person name="Murat C."/>
            <person name="Sun H."/>
            <person name="Tunlid A."/>
            <person name="Henrissat B."/>
            <person name="Grigoriev I.V."/>
            <person name="Hibbett D.S."/>
            <person name="Martin F."/>
            <person name="Nordberg H.P."/>
            <person name="Cantor M.N."/>
            <person name="Hua S.X."/>
        </authorList>
    </citation>
    <scope>NUCLEOTIDE SEQUENCE [LARGE SCALE GENOMIC DNA]</scope>
    <source>
        <strain evidence="2 3">Marx 270</strain>
    </source>
</reference>
<gene>
    <name evidence="2" type="ORF">M404DRAFT_995761</name>
</gene>
<dbReference type="AlphaFoldDB" id="A0A0C3KLR9"/>
<feature type="region of interest" description="Disordered" evidence="1">
    <location>
        <begin position="1"/>
        <end position="82"/>
    </location>
</feature>
<feature type="compositionally biased region" description="Polar residues" evidence="1">
    <location>
        <begin position="32"/>
        <end position="42"/>
    </location>
</feature>
<protein>
    <submittedName>
        <fullName evidence="2">Uncharacterized protein</fullName>
    </submittedName>
</protein>